<organism evidence="14 15">
    <name type="scientific">Anaerorhabdus furcosa</name>
    <dbReference type="NCBI Taxonomy" id="118967"/>
    <lineage>
        <taxon>Bacteria</taxon>
        <taxon>Bacillati</taxon>
        <taxon>Bacillota</taxon>
        <taxon>Erysipelotrichia</taxon>
        <taxon>Erysipelotrichales</taxon>
        <taxon>Erysipelotrichaceae</taxon>
        <taxon>Anaerorhabdus</taxon>
    </lineage>
</organism>
<dbReference type="GO" id="GO:0015297">
    <property type="term" value="F:antiporter activity"/>
    <property type="evidence" value="ECO:0007669"/>
    <property type="project" value="UniProtKB-KW"/>
</dbReference>
<evidence type="ECO:0000313" key="14">
    <source>
        <dbReference type="EMBL" id="SJZ38483.1"/>
    </source>
</evidence>
<evidence type="ECO:0000256" key="5">
    <source>
        <dbReference type="ARBA" id="ARBA00022448"/>
    </source>
</evidence>
<evidence type="ECO:0000256" key="6">
    <source>
        <dbReference type="ARBA" id="ARBA00022449"/>
    </source>
</evidence>
<evidence type="ECO:0000256" key="9">
    <source>
        <dbReference type="ARBA" id="ARBA00022989"/>
    </source>
</evidence>
<dbReference type="GO" id="GO:0005886">
    <property type="term" value="C:plasma membrane"/>
    <property type="evidence" value="ECO:0007669"/>
    <property type="project" value="UniProtKB-SubCell"/>
</dbReference>
<comment type="similarity">
    <text evidence="3">Belongs to the multi antimicrobial extrusion (MATE) (TC 2.A.66.1) family.</text>
</comment>
<dbReference type="OrthoDB" id="9776324at2"/>
<protein>
    <recommendedName>
        <fullName evidence="4">Probable multidrug resistance protein NorM</fullName>
    </recommendedName>
    <alternativeName>
        <fullName evidence="12">Multidrug-efflux transporter</fullName>
    </alternativeName>
</protein>
<keyword evidence="5" id="KW-0813">Transport</keyword>
<evidence type="ECO:0000256" key="8">
    <source>
        <dbReference type="ARBA" id="ARBA00022692"/>
    </source>
</evidence>
<keyword evidence="15" id="KW-1185">Reference proteome</keyword>
<dbReference type="STRING" id="118967.SAMN02745191_0380"/>
<evidence type="ECO:0000313" key="15">
    <source>
        <dbReference type="Proteomes" id="UP000243297"/>
    </source>
</evidence>
<dbReference type="AlphaFoldDB" id="A0A1T4K836"/>
<evidence type="ECO:0000256" key="3">
    <source>
        <dbReference type="ARBA" id="ARBA00010199"/>
    </source>
</evidence>
<proteinExistence type="inferred from homology"/>
<dbReference type="GO" id="GO:0042910">
    <property type="term" value="F:xenobiotic transmembrane transporter activity"/>
    <property type="evidence" value="ECO:0007669"/>
    <property type="project" value="InterPro"/>
</dbReference>
<dbReference type="RefSeq" id="WP_078710825.1">
    <property type="nucleotide sequence ID" value="NZ_FUWY01000001.1"/>
</dbReference>
<sequence>MFSKRDLRKLIIPLIFEQILAVLMGMADTVMVASCSEAAVSGVSLIDGINVLLLQLFAALAVGGSVVVSQYLGKKDLESAKKSSKQLVFATVFIAIIISALCITFRINLIHMIFGNLDPEVFESAKTYFLITAIGYPFISLFNAGAALFRAIGNAKLSLKCSLLMNAINVIGNAILIYGFNMGVAGAAIATTGSMIIGAFIMIYNITHQETEVKIDTFRSYRPNMQIIKKIFLIGIPSGLENGMFHVGKLLTAGLIASFGTISITANAVGNNLSNLATIPEMAIGLAMITVVGRCIGAKEFEQARHYTKLLMKLSYIGIIALNVVMILLLKPILSIYNLSLPTFELTLEIMTMYCIGAMIFAVPAFGLPNALRAAGDVKYTMVTSIITMWACRIGLSYLFGLTFELGLVGVWLAMMCDWVIRSAFFYFRYRGKTWLTKGIV</sequence>
<dbReference type="PIRSF" id="PIRSF006603">
    <property type="entry name" value="DinF"/>
    <property type="match status" value="1"/>
</dbReference>
<evidence type="ECO:0000256" key="4">
    <source>
        <dbReference type="ARBA" id="ARBA00020268"/>
    </source>
</evidence>
<reference evidence="15" key="1">
    <citation type="submission" date="2017-02" db="EMBL/GenBank/DDBJ databases">
        <authorList>
            <person name="Varghese N."/>
            <person name="Submissions S."/>
        </authorList>
    </citation>
    <scope>NUCLEOTIDE SEQUENCE [LARGE SCALE GENOMIC DNA]</scope>
    <source>
        <strain evidence="15">ATCC 25662</strain>
    </source>
</reference>
<evidence type="ECO:0000256" key="2">
    <source>
        <dbReference type="ARBA" id="ARBA00004651"/>
    </source>
</evidence>
<feature type="transmembrane region" description="Helical" evidence="13">
    <location>
        <begin position="161"/>
        <end position="180"/>
    </location>
</feature>
<feature type="transmembrane region" description="Helical" evidence="13">
    <location>
        <begin position="127"/>
        <end position="149"/>
    </location>
</feature>
<evidence type="ECO:0000256" key="12">
    <source>
        <dbReference type="ARBA" id="ARBA00031636"/>
    </source>
</evidence>
<dbReference type="InterPro" id="IPR050222">
    <property type="entry name" value="MATE_MdtK"/>
</dbReference>
<dbReference type="InterPro" id="IPR002528">
    <property type="entry name" value="MATE_fam"/>
</dbReference>
<dbReference type="PANTHER" id="PTHR43298">
    <property type="entry name" value="MULTIDRUG RESISTANCE PROTEIN NORM-RELATED"/>
    <property type="match status" value="1"/>
</dbReference>
<comment type="function">
    <text evidence="1">Multidrug efflux pump.</text>
</comment>
<dbReference type="NCBIfam" id="TIGR00797">
    <property type="entry name" value="matE"/>
    <property type="match status" value="1"/>
</dbReference>
<feature type="transmembrane region" description="Helical" evidence="13">
    <location>
        <begin position="48"/>
        <end position="67"/>
    </location>
</feature>
<dbReference type="PANTHER" id="PTHR43298:SF2">
    <property type="entry name" value="FMN_FAD EXPORTER YEEO-RELATED"/>
    <property type="match status" value="1"/>
</dbReference>
<keyword evidence="7" id="KW-1003">Cell membrane</keyword>
<keyword evidence="8 13" id="KW-0812">Transmembrane</keyword>
<keyword evidence="10" id="KW-0406">Ion transport</keyword>
<evidence type="ECO:0000256" key="11">
    <source>
        <dbReference type="ARBA" id="ARBA00023136"/>
    </source>
</evidence>
<gene>
    <name evidence="14" type="ORF">SAMN02745191_0380</name>
</gene>
<feature type="transmembrane region" description="Helical" evidence="13">
    <location>
        <begin position="276"/>
        <end position="298"/>
    </location>
</feature>
<dbReference type="Proteomes" id="UP000243297">
    <property type="component" value="Unassembled WGS sequence"/>
</dbReference>
<dbReference type="CDD" id="cd13137">
    <property type="entry name" value="MATE_NorM_like"/>
    <property type="match status" value="1"/>
</dbReference>
<dbReference type="GO" id="GO:0006811">
    <property type="term" value="P:monoatomic ion transport"/>
    <property type="evidence" value="ECO:0007669"/>
    <property type="project" value="UniProtKB-KW"/>
</dbReference>
<evidence type="ECO:0000256" key="1">
    <source>
        <dbReference type="ARBA" id="ARBA00003408"/>
    </source>
</evidence>
<evidence type="ECO:0000256" key="10">
    <source>
        <dbReference type="ARBA" id="ARBA00023065"/>
    </source>
</evidence>
<evidence type="ECO:0000256" key="7">
    <source>
        <dbReference type="ARBA" id="ARBA00022475"/>
    </source>
</evidence>
<comment type="subcellular location">
    <subcellularLocation>
        <location evidence="2">Cell membrane</location>
        <topology evidence="2">Multi-pass membrane protein</topology>
    </subcellularLocation>
</comment>
<feature type="transmembrane region" description="Helical" evidence="13">
    <location>
        <begin position="310"/>
        <end position="330"/>
    </location>
</feature>
<keyword evidence="11 13" id="KW-0472">Membrane</keyword>
<evidence type="ECO:0000256" key="13">
    <source>
        <dbReference type="SAM" id="Phobius"/>
    </source>
</evidence>
<keyword evidence="9 13" id="KW-1133">Transmembrane helix</keyword>
<feature type="transmembrane region" description="Helical" evidence="13">
    <location>
        <begin position="250"/>
        <end position="270"/>
    </location>
</feature>
<feature type="transmembrane region" description="Helical" evidence="13">
    <location>
        <begin position="186"/>
        <end position="206"/>
    </location>
</feature>
<dbReference type="Pfam" id="PF01554">
    <property type="entry name" value="MatE"/>
    <property type="match status" value="2"/>
</dbReference>
<dbReference type="EMBL" id="FUWY01000001">
    <property type="protein sequence ID" value="SJZ38483.1"/>
    <property type="molecule type" value="Genomic_DNA"/>
</dbReference>
<keyword evidence="6" id="KW-0050">Antiport</keyword>
<dbReference type="InterPro" id="IPR048279">
    <property type="entry name" value="MdtK-like"/>
</dbReference>
<name>A0A1T4K836_9FIRM</name>
<feature type="transmembrane region" description="Helical" evidence="13">
    <location>
        <begin position="350"/>
        <end position="368"/>
    </location>
</feature>
<accession>A0A1T4K836</accession>
<feature type="transmembrane region" description="Helical" evidence="13">
    <location>
        <begin position="87"/>
        <end position="107"/>
    </location>
</feature>